<dbReference type="EMBL" id="PYVF01000043">
    <property type="protein sequence ID" value="PTB88659.1"/>
    <property type="molecule type" value="Genomic_DNA"/>
</dbReference>
<evidence type="ECO:0000313" key="5">
    <source>
        <dbReference type="Proteomes" id="UP000242087"/>
    </source>
</evidence>
<dbReference type="EMBL" id="PYVG01000010">
    <property type="protein sequence ID" value="PTB89626.1"/>
    <property type="molecule type" value="Genomic_DNA"/>
</dbReference>
<name>A0A2T4D4D1_9GAMM</name>
<dbReference type="Pfam" id="PF03883">
    <property type="entry name" value="H2O2_YaaD"/>
    <property type="match status" value="1"/>
</dbReference>
<evidence type="ECO:0000256" key="1">
    <source>
        <dbReference type="HAMAP-Rule" id="MF_00652"/>
    </source>
</evidence>
<dbReference type="AlphaFoldDB" id="A0A2T4D4D1"/>
<dbReference type="Proteomes" id="UP000242087">
    <property type="component" value="Unassembled WGS sequence"/>
</dbReference>
<dbReference type="PANTHER" id="PTHR30283">
    <property type="entry name" value="PEROXIDE STRESS RESPONSE PROTEIN YAAA"/>
    <property type="match status" value="1"/>
</dbReference>
<evidence type="ECO:0000313" key="3">
    <source>
        <dbReference type="EMBL" id="PTB89626.1"/>
    </source>
</evidence>
<evidence type="ECO:0000313" key="2">
    <source>
        <dbReference type="EMBL" id="PTB88659.1"/>
    </source>
</evidence>
<dbReference type="PANTHER" id="PTHR30283:SF4">
    <property type="entry name" value="PEROXIDE STRESS RESISTANCE PROTEIN YAAA"/>
    <property type="match status" value="1"/>
</dbReference>
<comment type="caution">
    <text evidence="2">The sequence shown here is derived from an EMBL/GenBank/DDBJ whole genome shotgun (WGS) entry which is preliminary data.</text>
</comment>
<reference evidence="4 5" key="1">
    <citation type="submission" date="2018-03" db="EMBL/GenBank/DDBJ databases">
        <title>Cross-interface Injection: A General Nanoliter Liquid Handling Method Applied to Single Cells Genome Amplification Automated Nanoliter Liquid Handling Applied to Single Cell Multiple Displacement Amplification.</title>
        <authorList>
            <person name="Yun J."/>
            <person name="Xu P."/>
            <person name="Xu J."/>
            <person name="Dai X."/>
            <person name="Wang Y."/>
            <person name="Zheng X."/>
            <person name="Cao C."/>
            <person name="Yi Q."/>
            <person name="Zhu Y."/>
            <person name="Wang L."/>
            <person name="Dong Z."/>
            <person name="Huang Y."/>
            <person name="Huang L."/>
            <person name="Du W."/>
        </authorList>
    </citation>
    <scope>NUCLEOTIDE SEQUENCE [LARGE SCALE GENOMIC DNA]</scope>
    <source>
        <strain evidence="2 5">A12-4</strain>
        <strain evidence="3 4">A9-4</strain>
    </source>
</reference>
<accession>A0A2T4D4D1</accession>
<dbReference type="GO" id="GO:0033194">
    <property type="term" value="P:response to hydroperoxide"/>
    <property type="evidence" value="ECO:0007669"/>
    <property type="project" value="TreeGrafter"/>
</dbReference>
<dbReference type="Proteomes" id="UP000241514">
    <property type="component" value="Unassembled WGS sequence"/>
</dbReference>
<dbReference type="HAMAP" id="MF_00652">
    <property type="entry name" value="UPF0246"/>
    <property type="match status" value="1"/>
</dbReference>
<proteinExistence type="inferred from homology"/>
<gene>
    <name evidence="2" type="ORF">C9927_03535</name>
    <name evidence="3" type="ORF">C9928_02985</name>
</gene>
<dbReference type="NCBIfam" id="NF002542">
    <property type="entry name" value="PRK02101.1-3"/>
    <property type="match status" value="1"/>
</dbReference>
<dbReference type="InterPro" id="IPR005583">
    <property type="entry name" value="YaaA"/>
</dbReference>
<organism evidence="2 5">
    <name type="scientific">Pseudidiomarina aestuarii</name>
    <dbReference type="NCBI Taxonomy" id="624146"/>
    <lineage>
        <taxon>Bacteria</taxon>
        <taxon>Pseudomonadati</taxon>
        <taxon>Pseudomonadota</taxon>
        <taxon>Gammaproteobacteria</taxon>
        <taxon>Alteromonadales</taxon>
        <taxon>Idiomarinaceae</taxon>
        <taxon>Pseudidiomarina</taxon>
    </lineage>
</organism>
<sequence length="259" mass="28983">MLAVISPAKNLDYESELPTKEFTQPRLLDDATALVDVARELSPQQLGSLMSISDKLAGLNAARFAEWQTPFDLDNARQAIYAFDGDVYAGLSAEKLDAEAIAYAQEHLRILSGLYGVLRPLDLMQPYRLEMGTKLETSLGKNLYEFWGDSITEMLNKDLEQCGSTILVNLASNEYFSSVQNKKLNADIITPVFKDEKNGEYKVISFWAKKARGMMARFMMNNKPKSIADLQKFNAAGYRFSSAESTATELVFLRSEADQ</sequence>
<dbReference type="GO" id="GO:0005829">
    <property type="term" value="C:cytosol"/>
    <property type="evidence" value="ECO:0007669"/>
    <property type="project" value="TreeGrafter"/>
</dbReference>
<evidence type="ECO:0000313" key="4">
    <source>
        <dbReference type="Proteomes" id="UP000241514"/>
    </source>
</evidence>
<comment type="similarity">
    <text evidence="1">Belongs to the UPF0246 family.</text>
</comment>
<dbReference type="NCBIfam" id="NF002541">
    <property type="entry name" value="PRK02101.1-1"/>
    <property type="match status" value="1"/>
</dbReference>
<protein>
    <recommendedName>
        <fullName evidence="1">UPF0246 protein C9927_03535</fullName>
    </recommendedName>
</protein>